<dbReference type="RefSeq" id="XP_029219637.1">
    <property type="nucleotide sequence ID" value="XM_029363714.1"/>
</dbReference>
<name>A0A2A9MAX0_BESBE</name>
<evidence type="ECO:0000313" key="2">
    <source>
        <dbReference type="Proteomes" id="UP000224006"/>
    </source>
</evidence>
<dbReference type="AlphaFoldDB" id="A0A2A9MAX0"/>
<proteinExistence type="predicted"/>
<keyword evidence="2" id="KW-1185">Reference proteome</keyword>
<reference evidence="1 2" key="1">
    <citation type="submission" date="2017-09" db="EMBL/GenBank/DDBJ databases">
        <title>Genome sequencing of Besnoitia besnoiti strain Bb-Ger1.</title>
        <authorList>
            <person name="Schares G."/>
            <person name="Venepally P."/>
            <person name="Lorenzi H.A."/>
        </authorList>
    </citation>
    <scope>NUCLEOTIDE SEQUENCE [LARGE SCALE GENOMIC DNA]</scope>
    <source>
        <strain evidence="1 2">Bb-Ger1</strain>
    </source>
</reference>
<evidence type="ECO:0000313" key="1">
    <source>
        <dbReference type="EMBL" id="PFH35628.1"/>
    </source>
</evidence>
<dbReference type="GeneID" id="40310208"/>
<dbReference type="Proteomes" id="UP000224006">
    <property type="component" value="Chromosome IV"/>
</dbReference>
<gene>
    <name evidence="1" type="ORF">BESB_052790</name>
</gene>
<accession>A0A2A9MAX0</accession>
<organism evidence="1 2">
    <name type="scientific">Besnoitia besnoiti</name>
    <name type="common">Apicomplexan protozoan</name>
    <dbReference type="NCBI Taxonomy" id="94643"/>
    <lineage>
        <taxon>Eukaryota</taxon>
        <taxon>Sar</taxon>
        <taxon>Alveolata</taxon>
        <taxon>Apicomplexa</taxon>
        <taxon>Conoidasida</taxon>
        <taxon>Coccidia</taxon>
        <taxon>Eucoccidiorida</taxon>
        <taxon>Eimeriorina</taxon>
        <taxon>Sarcocystidae</taxon>
        <taxon>Besnoitia</taxon>
    </lineage>
</organism>
<comment type="caution">
    <text evidence="1">The sequence shown here is derived from an EMBL/GenBank/DDBJ whole genome shotgun (WGS) entry which is preliminary data.</text>
</comment>
<dbReference type="EMBL" id="NWUJ01000004">
    <property type="protein sequence ID" value="PFH35628.1"/>
    <property type="molecule type" value="Genomic_DNA"/>
</dbReference>
<dbReference type="KEGG" id="bbes:BESB_052790"/>
<protein>
    <submittedName>
        <fullName evidence="1">Uncharacterized protein</fullName>
    </submittedName>
</protein>
<dbReference type="VEuPathDB" id="ToxoDB:BESB_052790"/>
<sequence length="25" mass="2596">MNILPILLDDGEKPSIGTAARGSQV</sequence>